<gene>
    <name evidence="1" type="ORF">OKIOD_LOCUS16262</name>
</gene>
<evidence type="ECO:0000313" key="1">
    <source>
        <dbReference type="EMBL" id="CAG5113386.1"/>
    </source>
</evidence>
<organism evidence="1 2">
    <name type="scientific">Oikopleura dioica</name>
    <name type="common">Tunicate</name>
    <dbReference type="NCBI Taxonomy" id="34765"/>
    <lineage>
        <taxon>Eukaryota</taxon>
        <taxon>Metazoa</taxon>
        <taxon>Chordata</taxon>
        <taxon>Tunicata</taxon>
        <taxon>Appendicularia</taxon>
        <taxon>Copelata</taxon>
        <taxon>Oikopleuridae</taxon>
        <taxon>Oikopleura</taxon>
    </lineage>
</organism>
<dbReference type="EMBL" id="OU015567">
    <property type="protein sequence ID" value="CAG5113386.1"/>
    <property type="molecule type" value="Genomic_DNA"/>
</dbReference>
<reference evidence="1 2" key="1">
    <citation type="submission" date="2021-04" db="EMBL/GenBank/DDBJ databases">
        <authorList>
            <person name="Bliznina A."/>
        </authorList>
    </citation>
    <scope>NUCLEOTIDE SEQUENCE [LARGE SCALE GENOMIC DNA]</scope>
</reference>
<name>A0ABN7TA02_OIKDI</name>
<dbReference type="Proteomes" id="UP001158576">
    <property type="component" value="Chromosome 2"/>
</dbReference>
<protein>
    <submittedName>
        <fullName evidence="1">Oidioi.mRNA.OKI2018_I69.chr2.g7497.t1.cds</fullName>
    </submittedName>
</protein>
<sequence>MGFSRNLFIGNQEAYRRYMPGEDTSLPETIEYIVGGVNCPEGQGDIQECAIKDYRIHGGDCEAGTSDMFIVCSTEKKIIPGKWTNWQVTSPCRPWEEFYSQGKRTKQVHRT</sequence>
<proteinExistence type="predicted"/>
<keyword evidence="2" id="KW-1185">Reference proteome</keyword>
<evidence type="ECO:0000313" key="2">
    <source>
        <dbReference type="Proteomes" id="UP001158576"/>
    </source>
</evidence>
<accession>A0ABN7TA02</accession>